<comment type="caution">
    <text evidence="1">The sequence shown here is derived from an EMBL/GenBank/DDBJ whole genome shotgun (WGS) entry which is preliminary data.</text>
</comment>
<dbReference type="AlphaFoldDB" id="A0AAE0T5V7"/>
<name>A0AAE0T5V7_9BIVA</name>
<accession>A0AAE0T5V7</accession>
<evidence type="ECO:0000313" key="1">
    <source>
        <dbReference type="EMBL" id="KAK3603850.1"/>
    </source>
</evidence>
<keyword evidence="2" id="KW-1185">Reference proteome</keyword>
<proteinExistence type="predicted"/>
<gene>
    <name evidence="1" type="ORF">CHS0354_042858</name>
</gene>
<reference evidence="1" key="1">
    <citation type="journal article" date="2021" name="Genome Biol. Evol.">
        <title>A High-Quality Reference Genome for a Parasitic Bivalve with Doubly Uniparental Inheritance (Bivalvia: Unionida).</title>
        <authorList>
            <person name="Smith C.H."/>
        </authorList>
    </citation>
    <scope>NUCLEOTIDE SEQUENCE</scope>
    <source>
        <strain evidence="1">CHS0354</strain>
    </source>
</reference>
<protein>
    <submittedName>
        <fullName evidence="1">Uncharacterized protein</fullName>
    </submittedName>
</protein>
<organism evidence="1 2">
    <name type="scientific">Potamilus streckersoni</name>
    <dbReference type="NCBI Taxonomy" id="2493646"/>
    <lineage>
        <taxon>Eukaryota</taxon>
        <taxon>Metazoa</taxon>
        <taxon>Spiralia</taxon>
        <taxon>Lophotrochozoa</taxon>
        <taxon>Mollusca</taxon>
        <taxon>Bivalvia</taxon>
        <taxon>Autobranchia</taxon>
        <taxon>Heteroconchia</taxon>
        <taxon>Palaeoheterodonta</taxon>
        <taxon>Unionida</taxon>
        <taxon>Unionoidea</taxon>
        <taxon>Unionidae</taxon>
        <taxon>Ambleminae</taxon>
        <taxon>Lampsilini</taxon>
        <taxon>Potamilus</taxon>
    </lineage>
</organism>
<dbReference type="Proteomes" id="UP001195483">
    <property type="component" value="Unassembled WGS sequence"/>
</dbReference>
<reference evidence="1" key="3">
    <citation type="submission" date="2023-05" db="EMBL/GenBank/DDBJ databases">
        <authorList>
            <person name="Smith C.H."/>
        </authorList>
    </citation>
    <scope>NUCLEOTIDE SEQUENCE</scope>
    <source>
        <strain evidence="1">CHS0354</strain>
        <tissue evidence="1">Mantle</tissue>
    </source>
</reference>
<sequence length="126" mass="14293">MARSYVMIARVQEVVIISGADERSYNILIETRCPRLEQMVTQKVVMACVEGDLDNSRGVRGRVYQMYLNYLELYRELECYGHRDVRGQDTASLLRTSISVHTYYGGLESSRGEVHGYTGCRDIGSG</sequence>
<dbReference type="EMBL" id="JAEAOA010002358">
    <property type="protein sequence ID" value="KAK3603850.1"/>
    <property type="molecule type" value="Genomic_DNA"/>
</dbReference>
<evidence type="ECO:0000313" key="2">
    <source>
        <dbReference type="Proteomes" id="UP001195483"/>
    </source>
</evidence>
<reference evidence="1" key="2">
    <citation type="journal article" date="2021" name="Genome Biol. Evol.">
        <title>Developing a high-quality reference genome for a parasitic bivalve with doubly uniparental inheritance (Bivalvia: Unionida).</title>
        <authorList>
            <person name="Smith C.H."/>
        </authorList>
    </citation>
    <scope>NUCLEOTIDE SEQUENCE</scope>
    <source>
        <strain evidence="1">CHS0354</strain>
        <tissue evidence="1">Mantle</tissue>
    </source>
</reference>